<feature type="compositionally biased region" description="Low complexity" evidence="20">
    <location>
        <begin position="1132"/>
        <end position="1141"/>
    </location>
</feature>
<feature type="binding site" evidence="17 19">
    <location>
        <position position="394"/>
    </location>
    <ligand>
        <name>Zn(2+)</name>
        <dbReference type="ChEBI" id="CHEBI:29105"/>
        <note>catalytic</note>
    </ligand>
</feature>
<evidence type="ECO:0000256" key="5">
    <source>
        <dbReference type="ARBA" id="ARBA00022685"/>
    </source>
</evidence>
<dbReference type="Gene3D" id="3.40.390.10">
    <property type="entry name" value="Collagenase (Catalytic Domain)"/>
    <property type="match status" value="1"/>
</dbReference>
<evidence type="ECO:0000256" key="20">
    <source>
        <dbReference type="SAM" id="MobiDB-lite"/>
    </source>
</evidence>
<feature type="disulfide bond" evidence="18">
    <location>
        <begin position="324"/>
        <end position="378"/>
    </location>
</feature>
<evidence type="ECO:0000256" key="3">
    <source>
        <dbReference type="ARBA" id="ARBA00022530"/>
    </source>
</evidence>
<dbReference type="GO" id="GO:0030198">
    <property type="term" value="P:extracellular matrix organization"/>
    <property type="evidence" value="ECO:0007669"/>
    <property type="project" value="InterPro"/>
</dbReference>
<evidence type="ECO:0000256" key="6">
    <source>
        <dbReference type="ARBA" id="ARBA00022723"/>
    </source>
</evidence>
<dbReference type="Pfam" id="PF01421">
    <property type="entry name" value="Reprolysin"/>
    <property type="match status" value="1"/>
</dbReference>
<feature type="binding site" evidence="17">
    <location>
        <position position="335"/>
    </location>
    <ligand>
        <name>Ca(2+)</name>
        <dbReference type="ChEBI" id="CHEBI:29108"/>
        <label>2</label>
    </ligand>
</feature>
<dbReference type="CTD" id="81792"/>
<dbReference type="SUPFAM" id="SSF82895">
    <property type="entry name" value="TSP-1 type 1 repeat"/>
    <property type="match status" value="7"/>
</dbReference>
<dbReference type="FunFam" id="3.40.1620.60:FF:000004">
    <property type="entry name" value="A disintegrin and metalloproteinase with thrombospondin motifs 12"/>
    <property type="match status" value="1"/>
</dbReference>
<dbReference type="SMART" id="SM00209">
    <property type="entry name" value="TSP1"/>
    <property type="match status" value="7"/>
</dbReference>
<evidence type="ECO:0000256" key="10">
    <source>
        <dbReference type="ARBA" id="ARBA00022833"/>
    </source>
</evidence>
<feature type="domain" description="PLAC" evidence="23">
    <location>
        <begin position="1482"/>
        <end position="1522"/>
    </location>
</feature>
<dbReference type="InterPro" id="IPR002870">
    <property type="entry name" value="Peptidase_M12B_N"/>
</dbReference>
<proteinExistence type="predicted"/>
<feature type="region of interest" description="Disordered" evidence="20">
    <location>
        <begin position="1004"/>
        <end position="1078"/>
    </location>
</feature>
<dbReference type="GeneID" id="109267732"/>
<feature type="binding site" evidence="17">
    <location>
        <position position="251"/>
    </location>
    <ligand>
        <name>Ca(2+)</name>
        <dbReference type="ChEBI" id="CHEBI:29108"/>
        <label>1</label>
    </ligand>
</feature>
<dbReference type="CDD" id="cd04273">
    <property type="entry name" value="ZnMc_ADAMTS_like"/>
    <property type="match status" value="1"/>
</dbReference>
<feature type="disulfide bond" evidence="18">
    <location>
        <begin position="480"/>
        <end position="503"/>
    </location>
</feature>
<keyword evidence="5" id="KW-0165">Cleavage on pair of basic residues</keyword>
<keyword evidence="24" id="KW-1185">Reference proteome</keyword>
<dbReference type="PROSITE" id="PS50092">
    <property type="entry name" value="TSP1"/>
    <property type="match status" value="7"/>
</dbReference>
<dbReference type="FunFam" id="2.20.100.10:FF:000090">
    <property type="entry name" value="A disintegrin and metalloproteinase with thrombospondin motifs 12"/>
    <property type="match status" value="1"/>
</dbReference>
<feature type="binding site" evidence="17">
    <location>
        <position position="342"/>
    </location>
    <ligand>
        <name>Ca(2+)</name>
        <dbReference type="ChEBI" id="CHEBI:29108"/>
        <label>1</label>
    </ligand>
</feature>
<dbReference type="InterPro" id="IPR045371">
    <property type="entry name" value="ADAMTS_CR_3"/>
</dbReference>
<feature type="chain" id="PRO_5040967169" evidence="21">
    <location>
        <begin position="31"/>
        <end position="1541"/>
    </location>
</feature>
<gene>
    <name evidence="25" type="primary">ADAMTS12</name>
</gene>
<dbReference type="InterPro" id="IPR001590">
    <property type="entry name" value="Peptidase_M12B"/>
</dbReference>
<feature type="disulfide bond" evidence="18">
    <location>
        <begin position="571"/>
        <end position="583"/>
    </location>
</feature>
<feature type="binding site" evidence="17">
    <location>
        <position position="453"/>
    </location>
    <ligand>
        <name>Ca(2+)</name>
        <dbReference type="ChEBI" id="CHEBI:29108"/>
        <label>1</label>
    </ligand>
</feature>
<evidence type="ECO:0000256" key="13">
    <source>
        <dbReference type="ARBA" id="ARBA00023157"/>
    </source>
</evidence>
<comment type="subcellular location">
    <subcellularLocation>
        <location evidence="1">Secreted</location>
        <location evidence="1">Extracellular space</location>
        <location evidence="1">Extracellular matrix</location>
    </subcellularLocation>
</comment>
<evidence type="ECO:0000256" key="19">
    <source>
        <dbReference type="PROSITE-ProRule" id="PRU00276"/>
    </source>
</evidence>
<keyword evidence="13 18" id="KW-1015">Disulfide bond</keyword>
<reference evidence="25" key="1">
    <citation type="submission" date="2025-08" db="UniProtKB">
        <authorList>
            <consortium name="RefSeq"/>
        </authorList>
    </citation>
    <scope>IDENTIFICATION</scope>
    <source>
        <tissue evidence="25">Whole blood</tissue>
    </source>
</reference>
<keyword evidence="10 17" id="KW-0862">Zinc</keyword>
<evidence type="ECO:0000313" key="24">
    <source>
        <dbReference type="Proteomes" id="UP001165780"/>
    </source>
</evidence>
<dbReference type="Proteomes" id="UP001165780">
    <property type="component" value="Unplaced"/>
</dbReference>
<evidence type="ECO:0000256" key="9">
    <source>
        <dbReference type="ARBA" id="ARBA00022801"/>
    </source>
</evidence>
<evidence type="ECO:0000256" key="4">
    <source>
        <dbReference type="ARBA" id="ARBA00022670"/>
    </source>
</evidence>
<evidence type="ECO:0000256" key="21">
    <source>
        <dbReference type="SAM" id="SignalP"/>
    </source>
</evidence>
<evidence type="ECO:0000256" key="12">
    <source>
        <dbReference type="ARBA" id="ARBA00023145"/>
    </source>
</evidence>
<feature type="compositionally biased region" description="Low complexity" evidence="20">
    <location>
        <begin position="1034"/>
        <end position="1051"/>
    </location>
</feature>
<evidence type="ECO:0000259" key="23">
    <source>
        <dbReference type="PROSITE" id="PS50900"/>
    </source>
</evidence>
<feature type="binding site" evidence="17 19">
    <location>
        <position position="404"/>
    </location>
    <ligand>
        <name>Zn(2+)</name>
        <dbReference type="ChEBI" id="CHEBI:29105"/>
        <note>catalytic</note>
    </ligand>
</feature>
<dbReference type="FunFam" id="2.20.100.10:FF:000005">
    <property type="entry name" value="ADAM metallopeptidase with thrombospondin type 1 motif 9"/>
    <property type="match status" value="1"/>
</dbReference>
<feature type="signal peptide" evidence="21">
    <location>
        <begin position="1"/>
        <end position="30"/>
    </location>
</feature>
<feature type="binding site" evidence="17">
    <location>
        <position position="456"/>
    </location>
    <ligand>
        <name>Ca(2+)</name>
        <dbReference type="ChEBI" id="CHEBI:29108"/>
        <label>2</label>
    </ligand>
</feature>
<dbReference type="Pfam" id="PF19030">
    <property type="entry name" value="TSP1_ADAMTS"/>
    <property type="match status" value="6"/>
</dbReference>
<dbReference type="PANTHER" id="PTHR13723:SF189">
    <property type="entry name" value="A DISINTEGRIN AND METALLOPROTEINASE WITH THROMBOSPONDIN MOTIFS 12"/>
    <property type="match status" value="1"/>
</dbReference>
<evidence type="ECO:0000256" key="1">
    <source>
        <dbReference type="ARBA" id="ARBA00004498"/>
    </source>
</evidence>
<keyword evidence="3" id="KW-0272">Extracellular matrix</keyword>
<dbReference type="GO" id="GO:0004222">
    <property type="term" value="F:metalloendopeptidase activity"/>
    <property type="evidence" value="ECO:0007669"/>
    <property type="project" value="InterPro"/>
</dbReference>
<dbReference type="RefSeq" id="XP_019306237.2">
    <property type="nucleotide sequence ID" value="XM_019450692.2"/>
</dbReference>
<dbReference type="FunFam" id="2.60.120.830:FF:000001">
    <property type="entry name" value="A disintegrin and metalloproteinase with thrombospondin motifs 1"/>
    <property type="match status" value="1"/>
</dbReference>
<accession>A0A9V1FNR9</accession>
<evidence type="ECO:0000256" key="17">
    <source>
        <dbReference type="PIRSR" id="PIRSR613273-2"/>
    </source>
</evidence>
<dbReference type="GO" id="GO:0031012">
    <property type="term" value="C:extracellular matrix"/>
    <property type="evidence" value="ECO:0007669"/>
    <property type="project" value="TreeGrafter"/>
</dbReference>
<dbReference type="PANTHER" id="PTHR13723">
    <property type="entry name" value="ADAMTS A DISINTEGRIN AND METALLOPROTEASE WITH THROMBOSPONDIN MOTIFS PROTEASE"/>
    <property type="match status" value="1"/>
</dbReference>
<feature type="disulfide bond" evidence="18">
    <location>
        <begin position="353"/>
        <end position="360"/>
    </location>
</feature>
<dbReference type="InterPro" id="IPR000884">
    <property type="entry name" value="TSP1_rpt"/>
</dbReference>
<evidence type="ECO:0000256" key="15">
    <source>
        <dbReference type="ARBA" id="ARBA00062682"/>
    </source>
</evidence>
<evidence type="ECO:0000313" key="25">
    <source>
        <dbReference type="RefSeq" id="XP_019306237.2"/>
    </source>
</evidence>
<keyword evidence="12" id="KW-0865">Zymogen</keyword>
<dbReference type="FunFam" id="3.40.390.10:FF:000001">
    <property type="entry name" value="A disintegrin and metalloproteinase with thrombospondin motifs 1"/>
    <property type="match status" value="1"/>
</dbReference>
<organism evidence="24 25">
    <name type="scientific">Panthera pardus</name>
    <name type="common">Leopard</name>
    <name type="synonym">Felis pardus</name>
    <dbReference type="NCBI Taxonomy" id="9691"/>
    <lineage>
        <taxon>Eukaryota</taxon>
        <taxon>Metazoa</taxon>
        <taxon>Chordata</taxon>
        <taxon>Craniata</taxon>
        <taxon>Vertebrata</taxon>
        <taxon>Euteleostomi</taxon>
        <taxon>Mammalia</taxon>
        <taxon>Eutheria</taxon>
        <taxon>Laurasiatheria</taxon>
        <taxon>Carnivora</taxon>
        <taxon>Feliformia</taxon>
        <taxon>Felidae</taxon>
        <taxon>Pantherinae</taxon>
        <taxon>Panthera</taxon>
    </lineage>
</organism>
<dbReference type="Pfam" id="PF19236">
    <property type="entry name" value="ADAMTS_CR_3"/>
    <property type="match status" value="1"/>
</dbReference>
<evidence type="ECO:0000256" key="2">
    <source>
        <dbReference type="ARBA" id="ARBA00022525"/>
    </source>
</evidence>
<feature type="binding site" evidence="17">
    <location>
        <position position="335"/>
    </location>
    <ligand>
        <name>Ca(2+)</name>
        <dbReference type="ChEBI" id="CHEBI:29108"/>
        <label>1</label>
    </ligand>
</feature>
<feature type="binding site" evidence="17">
    <location>
        <position position="456"/>
    </location>
    <ligand>
        <name>Ca(2+)</name>
        <dbReference type="ChEBI" id="CHEBI:29108"/>
        <label>1</label>
    </ligand>
</feature>
<dbReference type="PROSITE" id="PS50900">
    <property type="entry name" value="PLAC"/>
    <property type="match status" value="1"/>
</dbReference>
<dbReference type="GO" id="GO:0006508">
    <property type="term" value="P:proteolysis"/>
    <property type="evidence" value="ECO:0007669"/>
    <property type="project" value="UniProtKB-KW"/>
</dbReference>
<dbReference type="SUPFAM" id="SSF55486">
    <property type="entry name" value="Metalloproteases ('zincins'), catalytic domain"/>
    <property type="match status" value="1"/>
</dbReference>
<feature type="disulfide bond" evidence="18">
    <location>
        <begin position="498"/>
        <end position="528"/>
    </location>
</feature>
<evidence type="ECO:0000256" key="16">
    <source>
        <dbReference type="PIRSR" id="PIRSR613273-1"/>
    </source>
</evidence>
<feature type="disulfide bond" evidence="18">
    <location>
        <begin position="411"/>
        <end position="437"/>
    </location>
</feature>
<evidence type="ECO:0000256" key="8">
    <source>
        <dbReference type="ARBA" id="ARBA00022737"/>
    </source>
</evidence>
<comment type="cofactor">
    <cofactor evidence="17">
        <name>Zn(2+)</name>
        <dbReference type="ChEBI" id="CHEBI:29105"/>
    </cofactor>
    <text evidence="17">Binds 1 zinc ion per subunit.</text>
</comment>
<dbReference type="InterPro" id="IPR024079">
    <property type="entry name" value="MetalloPept_cat_dom_sf"/>
</dbReference>
<feature type="binding site" evidence="17 19">
    <location>
        <position position="398"/>
    </location>
    <ligand>
        <name>Zn(2+)</name>
        <dbReference type="ChEBI" id="CHEBI:29105"/>
        <note>catalytic</note>
    </ligand>
</feature>
<keyword evidence="17" id="KW-0106">Calcium</keyword>
<feature type="disulfide bond" evidence="18">
    <location>
        <begin position="491"/>
        <end position="509"/>
    </location>
</feature>
<feature type="domain" description="Peptidase M12B" evidence="22">
    <location>
        <begin position="248"/>
        <end position="458"/>
    </location>
</feature>
<feature type="active site" evidence="16 19">
    <location>
        <position position="395"/>
    </location>
</feature>
<dbReference type="InterPro" id="IPR036383">
    <property type="entry name" value="TSP1_rpt_sf"/>
</dbReference>
<evidence type="ECO:0000256" key="7">
    <source>
        <dbReference type="ARBA" id="ARBA00022729"/>
    </source>
</evidence>
<keyword evidence="11 25" id="KW-0482">Metalloprotease</keyword>
<feature type="binding site" evidence="17">
    <location>
        <position position="251"/>
    </location>
    <ligand>
        <name>Ca(2+)</name>
        <dbReference type="ChEBI" id="CHEBI:29108"/>
        <label>2</label>
    </ligand>
</feature>
<dbReference type="Pfam" id="PF05986">
    <property type="entry name" value="ADAMTS_spacer1"/>
    <property type="match status" value="1"/>
</dbReference>
<feature type="disulfide bond" evidence="18">
    <location>
        <begin position="560"/>
        <end position="598"/>
    </location>
</feature>
<dbReference type="Gene3D" id="2.60.120.830">
    <property type="match status" value="1"/>
</dbReference>
<dbReference type="InterPro" id="IPR010909">
    <property type="entry name" value="PLAC"/>
</dbReference>
<keyword evidence="14" id="KW-0325">Glycoprotein</keyword>
<dbReference type="FunFam" id="2.20.100.10:FF:000035">
    <property type="entry name" value="A disintegrin and metalloproteinase with thrombospondin motifs 12"/>
    <property type="match status" value="1"/>
</dbReference>
<keyword evidence="4" id="KW-0645">Protease</keyword>
<feature type="region of interest" description="Disordered" evidence="20">
    <location>
        <begin position="1106"/>
        <end position="1144"/>
    </location>
</feature>
<feature type="compositionally biased region" description="Polar residues" evidence="20">
    <location>
        <begin position="1106"/>
        <end position="1131"/>
    </location>
</feature>
<name>A0A9V1FNR9_PANPR</name>
<dbReference type="InterPro" id="IPR041645">
    <property type="entry name" value="ADAMTS_CR_2"/>
</dbReference>
<keyword evidence="9" id="KW-0378">Hydrolase</keyword>
<comment type="subunit">
    <text evidence="15">Interacts with COMP.</text>
</comment>
<keyword evidence="8" id="KW-0677">Repeat</keyword>
<dbReference type="PROSITE" id="PS50215">
    <property type="entry name" value="ADAM_MEPRO"/>
    <property type="match status" value="1"/>
</dbReference>
<dbReference type="Pfam" id="PF17771">
    <property type="entry name" value="ADAMTS_CR_2"/>
    <property type="match status" value="1"/>
</dbReference>
<dbReference type="FunFam" id="2.20.100.10:FF:000010">
    <property type="entry name" value="ADAM metallopeptidase with thrombospondin type 1 motif 9"/>
    <property type="match status" value="1"/>
</dbReference>
<feature type="binding site" description="in inhibited form" evidence="17">
    <location>
        <position position="210"/>
    </location>
    <ligand>
        <name>Zn(2+)</name>
        <dbReference type="ChEBI" id="CHEBI:29105"/>
        <note>catalytic</note>
    </ligand>
</feature>
<dbReference type="InterPro" id="IPR010294">
    <property type="entry name" value="ADAMTS_spacer1"/>
</dbReference>
<dbReference type="InterPro" id="IPR013273">
    <property type="entry name" value="ADAMTS/ADAMTS-like"/>
</dbReference>
<keyword evidence="6 17" id="KW-0479">Metal-binding</keyword>
<dbReference type="Gene3D" id="2.20.100.10">
    <property type="entry name" value="Thrombospondin type-1 (TSP1) repeat"/>
    <property type="match status" value="7"/>
</dbReference>
<sequence>MPCAQRSWLANLSVVAHLLNFGALCYGTQAQPGPVHFPDRRQAHFVKALPEYHVVAPVRVDASGHFLSHGLRHPVTSDRRKRDLDGPEDRVYYRISHEEKDLFFNLSVNQGFLSKSYIVERRYGNLSRVKMVASSAPPCHLRGTVLQQGTRIGVAALSACQGLTGFFHLPHGDFFIEPVKKHPLTEGEYHPHIIYRRQSQRAPEQKEPTCGLKDSLATSQTLEQQREKWERNHWPSRGLSRRSISKERWVETLVVADTKMIEYHGSDNVESYILTIMNMVTGLFHNPSIGNAIHIVVVRLILLEEEEQGLKIVHHAEKTLSSFCKWQKSINPKSDLNPAHHDVAVLLTRKDICASVNRPCETLGLSHLSGMCQPHRSCNINEDSGLPLAFTIAHELGHSFGIQHDGKENDCEPVGRHPYIMSRQLQYNPTPLTWSKCSKEYITRFLDRGWGFCLDDMPQKKGLKSKVIAPGVIYDVHHQCQLQYGPNATFCQEVENVCQTLWCSVKGFCRSKLDAAADGTRCGEKKWCMAGKCITVGKKPESIAGGWGRWSPWSHCSRTCGAGAQSAERLCNNPEPKFGGKYCTGERKRYRLCNVHPCRPDAPTFRQMQCSEFDTVPYKNEFYHWFPVFNPAHPCELYCRPIDGQFSEKMLDAVIDGTPCFEGGNSRNVCINGICKMVGCDYEIGSNATEDRCGVCLGDGSACQTVKKMFKQKEGSGYVDIGLIPKGARDIRVMEVEGAGNFLAIRSEDPKKYYLNGGFIIQWNGNYKLAGTIFQYDRKGDLEKLMATGPTNESVWIQLLFQVTNPGIKYEYTIRKDGLDNDVEKLVYFWQYGHWTECSVTCGTGIRRQTAHCVKKGHGMVKATFCDPETQPNGRQKKCYEKDCPPRWWAGEWEACSATCGPHGEKKRTVLCVQTMGSDEQALPAKDCQHLLKPKTLISCNRDILCPSDWTVGNWSECSVSCGGGVRIRSVTCAKNHDEPCDATRKPNSRALCGLQQCPSSRRVLKPNKGTISSGRKPPTSGQDPLKPIPPTTSSPRTLSTPTVPQSVSTSALAISSPGPTPDPKEGDLDGKWWQNSSNQTELGSNYVISTGSTSQPIITSWPLSVQPNEENVPNSDTGPTSEGDFLTTTMSGSDLPSSSSPVTWQVTPFYDTLTKEPEMEIHSGSGEDSEQAKDKNENNSITWTKIRVPGNDASVVQSTEMPLGPPPTPYFRGPSMWPPFSTVMEGLLPSQRPATLKNGAPGAEGMFTEKPANTPFPLGGDHQPGPSERSINHDPPELPSNMNLTQSSGPVLTEEDAKSLIAEGFLLNASNYKQVSTSGSPAYWVVGNWSKCSTTCGLGAYWRSVECSTQRDSDCAALQRPDPAKRCHLRPCASWKVGNWSKCSRSCGGGVQERGVICLGGLCDWTKRPTSTAPCNSHPCCHWATGNWDLCTASCGGGFQKRTVHCVSSEDNTTEDRCVCDHKARPPEVQKCSLQACKKSADLLCTKDKLSASFCQTLKTMKKCSVPTVRAQCCLSCPQTHIVRTQRPRKPQSLKNPKAF</sequence>
<feature type="disulfide bond" evidence="18">
    <location>
        <begin position="522"/>
        <end position="533"/>
    </location>
</feature>
<dbReference type="GO" id="GO:0046872">
    <property type="term" value="F:metal ion binding"/>
    <property type="evidence" value="ECO:0007669"/>
    <property type="project" value="UniProtKB-KW"/>
</dbReference>
<feature type="disulfide bond" evidence="18">
    <location>
        <begin position="556"/>
        <end position="593"/>
    </location>
</feature>
<dbReference type="InterPro" id="IPR050439">
    <property type="entry name" value="ADAMTS_ADAMTS-like"/>
</dbReference>
<feature type="disulfide bond" evidence="18">
    <location>
        <begin position="372"/>
        <end position="453"/>
    </location>
</feature>
<comment type="caution">
    <text evidence="19">Lacks conserved residue(s) required for the propagation of feature annotation.</text>
</comment>
<evidence type="ECO:0000259" key="22">
    <source>
        <dbReference type="PROSITE" id="PS50215"/>
    </source>
</evidence>
<evidence type="ECO:0000256" key="18">
    <source>
        <dbReference type="PIRSR" id="PIRSR613273-3"/>
    </source>
</evidence>
<dbReference type="PRINTS" id="PR01857">
    <property type="entry name" value="ADAMTSFAMILY"/>
</dbReference>
<keyword evidence="2" id="KW-0964">Secreted</keyword>
<dbReference type="Gene3D" id="3.40.1620.60">
    <property type="match status" value="1"/>
</dbReference>
<feature type="region of interest" description="Disordered" evidence="20">
    <location>
        <begin position="1161"/>
        <end position="1184"/>
    </location>
</feature>
<keyword evidence="7 21" id="KW-0732">Signal</keyword>
<evidence type="ECO:0000256" key="11">
    <source>
        <dbReference type="ARBA" id="ARBA00023049"/>
    </source>
</evidence>
<evidence type="ECO:0000256" key="14">
    <source>
        <dbReference type="ARBA" id="ARBA00023180"/>
    </source>
</evidence>
<dbReference type="Pfam" id="PF00090">
    <property type="entry name" value="TSP_1"/>
    <property type="match status" value="1"/>
</dbReference>
<protein>
    <submittedName>
        <fullName evidence="25">A disintegrin and metalloproteinase with thrombospondin motifs 12 isoform X2</fullName>
    </submittedName>
</protein>
<dbReference type="Pfam" id="PF01562">
    <property type="entry name" value="Pep_M12B_propep"/>
    <property type="match status" value="1"/>
</dbReference>
<feature type="region of interest" description="Disordered" evidence="20">
    <location>
        <begin position="1239"/>
        <end position="1278"/>
    </location>
</feature>